<name>A0AAD3YDU5_9TREE</name>
<dbReference type="InterPro" id="IPR050577">
    <property type="entry name" value="MAPR/NEUFC/NENF-like"/>
</dbReference>
<sequence length="145" mass="15716">MSEVRHRQTAADKTNAAQTAQTAPEHTKTKSSGTGIFLALVLVLALGAAAAIAYISQGERSFSMKALSAYSGSPDRPVYISIDGIVYDVSANRRVYGQGGSYNMMAGRDASRSFITGCFETHLTHDLRGLSEKDLESLETWKNFF</sequence>
<dbReference type="Pfam" id="PF00173">
    <property type="entry name" value="Cyt-b5"/>
    <property type="match status" value="1"/>
</dbReference>
<reference evidence="5" key="2">
    <citation type="submission" date="2023-06" db="EMBL/GenBank/DDBJ databases">
        <authorList>
            <person name="Kobayashi Y."/>
            <person name="Kayamori A."/>
            <person name="Aoki K."/>
            <person name="Shiwa Y."/>
            <person name="Fujita N."/>
            <person name="Sugita T."/>
            <person name="Iwasaki W."/>
            <person name="Tanaka N."/>
            <person name="Takashima M."/>
        </authorList>
    </citation>
    <scope>NUCLEOTIDE SEQUENCE</scope>
    <source>
        <strain evidence="5">HIS016</strain>
    </source>
</reference>
<organism evidence="5 6">
    <name type="scientific">Cutaneotrichosporon spelunceum</name>
    <dbReference type="NCBI Taxonomy" id="1672016"/>
    <lineage>
        <taxon>Eukaryota</taxon>
        <taxon>Fungi</taxon>
        <taxon>Dikarya</taxon>
        <taxon>Basidiomycota</taxon>
        <taxon>Agaricomycotina</taxon>
        <taxon>Tremellomycetes</taxon>
        <taxon>Trichosporonales</taxon>
        <taxon>Trichosporonaceae</taxon>
        <taxon>Cutaneotrichosporon</taxon>
    </lineage>
</organism>
<feature type="domain" description="Cytochrome b5 heme-binding" evidence="4">
    <location>
        <begin position="62"/>
        <end position="144"/>
    </location>
</feature>
<dbReference type="AlphaFoldDB" id="A0AAD3YDU5"/>
<reference evidence="5" key="1">
    <citation type="journal article" date="2023" name="BMC Genomics">
        <title>Chromosome-level genome assemblies of Cutaneotrichosporon spp. (Trichosporonales, Basidiomycota) reveal imbalanced evolution between nucleotide sequences and chromosome synteny.</title>
        <authorList>
            <person name="Kobayashi Y."/>
            <person name="Kayamori A."/>
            <person name="Aoki K."/>
            <person name="Shiwa Y."/>
            <person name="Matsutani M."/>
            <person name="Fujita N."/>
            <person name="Sugita T."/>
            <person name="Iwasaki W."/>
            <person name="Tanaka N."/>
            <person name="Takashima M."/>
        </authorList>
    </citation>
    <scope>NUCLEOTIDE SEQUENCE</scope>
    <source>
        <strain evidence="5">HIS016</strain>
    </source>
</reference>
<keyword evidence="3" id="KW-1133">Transmembrane helix</keyword>
<evidence type="ECO:0000256" key="3">
    <source>
        <dbReference type="SAM" id="Phobius"/>
    </source>
</evidence>
<accession>A0AAD3YDU5</accession>
<proteinExistence type="inferred from homology"/>
<feature type="region of interest" description="Disordered" evidence="2">
    <location>
        <begin position="1"/>
        <end position="30"/>
    </location>
</feature>
<comment type="caution">
    <text evidence="5">The sequence shown here is derived from an EMBL/GenBank/DDBJ whole genome shotgun (WGS) entry which is preliminary data.</text>
</comment>
<dbReference type="SUPFAM" id="SSF55856">
    <property type="entry name" value="Cytochrome b5-like heme/steroid binding domain"/>
    <property type="match status" value="1"/>
</dbReference>
<dbReference type="InterPro" id="IPR001199">
    <property type="entry name" value="Cyt_B5-like_heme/steroid-bd"/>
</dbReference>
<comment type="similarity">
    <text evidence="1">Belongs to the cytochrome b5 family. MAPR subfamily.</text>
</comment>
<keyword evidence="3" id="KW-0812">Transmembrane</keyword>
<evidence type="ECO:0000313" key="5">
    <source>
        <dbReference type="EMBL" id="GMK58463.1"/>
    </source>
</evidence>
<protein>
    <recommendedName>
        <fullName evidence="4">Cytochrome b5 heme-binding domain-containing protein</fullName>
    </recommendedName>
</protein>
<feature type="compositionally biased region" description="Polar residues" evidence="2">
    <location>
        <begin position="11"/>
        <end position="30"/>
    </location>
</feature>
<evidence type="ECO:0000256" key="1">
    <source>
        <dbReference type="ARBA" id="ARBA00038357"/>
    </source>
</evidence>
<keyword evidence="3" id="KW-0472">Membrane</keyword>
<evidence type="ECO:0000256" key="2">
    <source>
        <dbReference type="SAM" id="MobiDB-lite"/>
    </source>
</evidence>
<evidence type="ECO:0000259" key="4">
    <source>
        <dbReference type="SMART" id="SM01117"/>
    </source>
</evidence>
<gene>
    <name evidence="5" type="ORF">CspeluHIS016_0504950</name>
</gene>
<keyword evidence="6" id="KW-1185">Reference proteome</keyword>
<dbReference type="SMART" id="SM01117">
    <property type="entry name" value="Cyt-b5"/>
    <property type="match status" value="1"/>
</dbReference>
<dbReference type="EMBL" id="BTCM01000005">
    <property type="protein sequence ID" value="GMK58463.1"/>
    <property type="molecule type" value="Genomic_DNA"/>
</dbReference>
<dbReference type="GO" id="GO:0016020">
    <property type="term" value="C:membrane"/>
    <property type="evidence" value="ECO:0007669"/>
    <property type="project" value="TreeGrafter"/>
</dbReference>
<evidence type="ECO:0000313" key="6">
    <source>
        <dbReference type="Proteomes" id="UP001222932"/>
    </source>
</evidence>
<feature type="compositionally biased region" description="Basic and acidic residues" evidence="2">
    <location>
        <begin position="1"/>
        <end position="10"/>
    </location>
</feature>
<dbReference type="GO" id="GO:0012505">
    <property type="term" value="C:endomembrane system"/>
    <property type="evidence" value="ECO:0007669"/>
    <property type="project" value="TreeGrafter"/>
</dbReference>
<dbReference type="Gene3D" id="3.10.120.10">
    <property type="entry name" value="Cytochrome b5-like heme/steroid binding domain"/>
    <property type="match status" value="1"/>
</dbReference>
<feature type="transmembrane region" description="Helical" evidence="3">
    <location>
        <begin position="36"/>
        <end position="55"/>
    </location>
</feature>
<dbReference type="InterPro" id="IPR036400">
    <property type="entry name" value="Cyt_B5-like_heme/steroid_sf"/>
</dbReference>
<dbReference type="Proteomes" id="UP001222932">
    <property type="component" value="Unassembled WGS sequence"/>
</dbReference>
<dbReference type="PANTHER" id="PTHR10281">
    <property type="entry name" value="MEMBRANE-ASSOCIATED PROGESTERONE RECEPTOR COMPONENT-RELATED"/>
    <property type="match status" value="1"/>
</dbReference>
<dbReference type="PANTHER" id="PTHR10281:SF76">
    <property type="entry name" value="CALCUTTA CUP-RELATED"/>
    <property type="match status" value="1"/>
</dbReference>